<dbReference type="PANTHER" id="PTHR42928:SF5">
    <property type="entry name" value="BLR1237 PROTEIN"/>
    <property type="match status" value="1"/>
</dbReference>
<dbReference type="EMBL" id="AYXT01000009">
    <property type="protein sequence ID" value="ETF02701.1"/>
    <property type="molecule type" value="Genomic_DNA"/>
</dbReference>
<comment type="caution">
    <text evidence="3">The sequence shown here is derived from an EMBL/GenBank/DDBJ whole genome shotgun (WGS) entry which is preliminary data.</text>
</comment>
<proteinExistence type="inferred from homology"/>
<dbReference type="Gene3D" id="3.40.190.10">
    <property type="entry name" value="Periplasmic binding protein-like II"/>
    <property type="match status" value="1"/>
</dbReference>
<dbReference type="PIRSF" id="PIRSF017082">
    <property type="entry name" value="YflP"/>
    <property type="match status" value="1"/>
</dbReference>
<protein>
    <submittedName>
        <fullName evidence="3">MFS transporter</fullName>
    </submittedName>
</protein>
<evidence type="ECO:0000313" key="3">
    <source>
        <dbReference type="EMBL" id="ETF02701.1"/>
    </source>
</evidence>
<reference evidence="3 4" key="1">
    <citation type="journal article" date="2014" name="Genome Announc.">
        <title>Draft Genome Sequence of Advenella kashmirensis Strain W13003, a Polycyclic Aromatic Hydrocarbon-Degrading Bacterium.</title>
        <authorList>
            <person name="Wang X."/>
            <person name="Jin D."/>
            <person name="Zhou L."/>
            <person name="Wu L."/>
            <person name="An W."/>
            <person name="Zhao L."/>
        </authorList>
    </citation>
    <scope>NUCLEOTIDE SEQUENCE [LARGE SCALE GENOMIC DNA]</scope>
    <source>
        <strain evidence="3 4">W13003</strain>
    </source>
</reference>
<dbReference type="Pfam" id="PF03401">
    <property type="entry name" value="TctC"/>
    <property type="match status" value="1"/>
</dbReference>
<dbReference type="AlphaFoldDB" id="V8QRU6"/>
<dbReference type="eggNOG" id="COG3181">
    <property type="taxonomic scope" value="Bacteria"/>
</dbReference>
<sequence>MFKHRQWLLFVAFFLGIVPLLASAADWPAKPLRLIVPYSAGGPTDGVARLIAQHLEKNLGQPVVVQNRPGAGGAVGVGEVLRAAPDGYTLALVAPGPVAGLPALQKLPYELSDIQYIAAVARYPSVISVGTRSGISTLQELVDQALKAPGKLNYSSAGNGTTPHIGAELFRQEAAIETMHIPYKGAAPATTALLAGEVQYEVSDLAPVLSFHRAGTLKVLAVAGPERLPQLPDVPTTGESGLPGVIMETLYGLVGPAGVSGETIDRIGQAVKEVTDSEAVKTFLYEQGGSAAYMNGGQYRETMMAEFAKWKRVAQKGNISLN</sequence>
<dbReference type="PATRIC" id="fig|1424334.3.peg.1516"/>
<dbReference type="InterPro" id="IPR042100">
    <property type="entry name" value="Bug_dom1"/>
</dbReference>
<name>V8QRU6_9BURK</name>
<gene>
    <name evidence="3" type="ORF">W822_07575</name>
</gene>
<dbReference type="InterPro" id="IPR005064">
    <property type="entry name" value="BUG"/>
</dbReference>
<dbReference type="HOGENOM" id="CLU_045683_1_2_4"/>
<feature type="signal peptide" evidence="2">
    <location>
        <begin position="1"/>
        <end position="24"/>
    </location>
</feature>
<evidence type="ECO:0000256" key="1">
    <source>
        <dbReference type="ARBA" id="ARBA00006987"/>
    </source>
</evidence>
<dbReference type="RefSeq" id="WP_024004495.1">
    <property type="nucleotide sequence ID" value="NZ_KI650979.1"/>
</dbReference>
<dbReference type="Proteomes" id="UP000018733">
    <property type="component" value="Unassembled WGS sequence"/>
</dbReference>
<keyword evidence="2" id="KW-0732">Signal</keyword>
<organism evidence="3 4">
    <name type="scientific">Advenella kashmirensis W13003</name>
    <dbReference type="NCBI Taxonomy" id="1424334"/>
    <lineage>
        <taxon>Bacteria</taxon>
        <taxon>Pseudomonadati</taxon>
        <taxon>Pseudomonadota</taxon>
        <taxon>Betaproteobacteria</taxon>
        <taxon>Burkholderiales</taxon>
        <taxon>Alcaligenaceae</taxon>
    </lineage>
</organism>
<dbReference type="PANTHER" id="PTHR42928">
    <property type="entry name" value="TRICARBOXYLATE-BINDING PROTEIN"/>
    <property type="match status" value="1"/>
</dbReference>
<dbReference type="SUPFAM" id="SSF53850">
    <property type="entry name" value="Periplasmic binding protein-like II"/>
    <property type="match status" value="1"/>
</dbReference>
<comment type="similarity">
    <text evidence="1">Belongs to the UPF0065 (bug) family.</text>
</comment>
<feature type="chain" id="PRO_5004771653" evidence="2">
    <location>
        <begin position="25"/>
        <end position="322"/>
    </location>
</feature>
<dbReference type="CDD" id="cd07012">
    <property type="entry name" value="PBP2_Bug_TTT"/>
    <property type="match status" value="1"/>
</dbReference>
<evidence type="ECO:0000256" key="2">
    <source>
        <dbReference type="SAM" id="SignalP"/>
    </source>
</evidence>
<dbReference type="STRING" id="1424334.W822_07575"/>
<accession>V8QRU6</accession>
<keyword evidence="4" id="KW-1185">Reference proteome</keyword>
<dbReference type="Gene3D" id="3.40.190.150">
    <property type="entry name" value="Bordetella uptake gene, domain 1"/>
    <property type="match status" value="1"/>
</dbReference>
<evidence type="ECO:0000313" key="4">
    <source>
        <dbReference type="Proteomes" id="UP000018733"/>
    </source>
</evidence>